<comment type="pathway">
    <text evidence="1 6">Carbohydrate biosynthesis; dTDP-L-rhamnose biosynthesis.</text>
</comment>
<dbReference type="PANTHER" id="PTHR10491">
    <property type="entry name" value="DTDP-4-DEHYDRORHAMNOSE REDUCTASE"/>
    <property type="match status" value="1"/>
</dbReference>
<dbReference type="NCBIfam" id="TIGR01214">
    <property type="entry name" value="rmlD"/>
    <property type="match status" value="1"/>
</dbReference>
<evidence type="ECO:0000259" key="7">
    <source>
        <dbReference type="Pfam" id="PF04321"/>
    </source>
</evidence>
<evidence type="ECO:0000256" key="6">
    <source>
        <dbReference type="RuleBase" id="RU364082"/>
    </source>
</evidence>
<evidence type="ECO:0000256" key="2">
    <source>
        <dbReference type="ARBA" id="ARBA00010944"/>
    </source>
</evidence>
<evidence type="ECO:0000256" key="5">
    <source>
        <dbReference type="ARBA" id="ARBA00048200"/>
    </source>
</evidence>
<dbReference type="UniPathway" id="UPA00124"/>
<dbReference type="InterPro" id="IPR029903">
    <property type="entry name" value="RmlD-like-bd"/>
</dbReference>
<dbReference type="CDD" id="cd05254">
    <property type="entry name" value="dTDP_HR_like_SDR_e"/>
    <property type="match status" value="1"/>
</dbReference>
<evidence type="ECO:0000256" key="4">
    <source>
        <dbReference type="ARBA" id="ARBA00017099"/>
    </source>
</evidence>
<organism evidence="8 9">
    <name type="scientific">Pseudomonas jinjuensis</name>
    <dbReference type="NCBI Taxonomy" id="198616"/>
    <lineage>
        <taxon>Bacteria</taxon>
        <taxon>Pseudomonadati</taxon>
        <taxon>Pseudomonadota</taxon>
        <taxon>Gammaproteobacteria</taxon>
        <taxon>Pseudomonadales</taxon>
        <taxon>Pseudomonadaceae</taxon>
        <taxon>Pseudomonas</taxon>
    </lineage>
</organism>
<dbReference type="Gene3D" id="3.90.25.10">
    <property type="entry name" value="UDP-galactose 4-epimerase, domain 1"/>
    <property type="match status" value="1"/>
</dbReference>
<comment type="function">
    <text evidence="6">Catalyzes the reduction of dTDP-6-deoxy-L-lyxo-4-hexulose to yield dTDP-L-rhamnose.</text>
</comment>
<gene>
    <name evidence="8" type="ORF">SAMN05216193_11273</name>
</gene>
<keyword evidence="6" id="KW-0521">NADP</keyword>
<dbReference type="EMBL" id="FNIJ01000012">
    <property type="protein sequence ID" value="SDO51825.1"/>
    <property type="molecule type" value="Genomic_DNA"/>
</dbReference>
<dbReference type="GO" id="GO:0008831">
    <property type="term" value="F:dTDP-4-dehydrorhamnose reductase activity"/>
    <property type="evidence" value="ECO:0007669"/>
    <property type="project" value="UniProtKB-EC"/>
</dbReference>
<dbReference type="InterPro" id="IPR005913">
    <property type="entry name" value="dTDP_dehydrorham_reduct"/>
</dbReference>
<dbReference type="NCBIfam" id="NF007440">
    <property type="entry name" value="PRK09987.1"/>
    <property type="match status" value="1"/>
</dbReference>
<feature type="domain" description="RmlD-like substrate binding" evidence="7">
    <location>
        <begin position="3"/>
        <end position="296"/>
    </location>
</feature>
<dbReference type="GO" id="GO:0009243">
    <property type="term" value="P:O antigen biosynthetic process"/>
    <property type="evidence" value="ECO:0007669"/>
    <property type="project" value="UniProtKB-UniPathway"/>
</dbReference>
<name>A0A1H0K786_9PSED</name>
<dbReference type="SUPFAM" id="SSF51735">
    <property type="entry name" value="NAD(P)-binding Rossmann-fold domains"/>
    <property type="match status" value="1"/>
</dbReference>
<proteinExistence type="inferred from homology"/>
<dbReference type="EC" id="1.1.1.133" evidence="3 6"/>
<protein>
    <recommendedName>
        <fullName evidence="4 6">dTDP-4-dehydrorhamnose reductase</fullName>
        <ecNumber evidence="3 6">1.1.1.133</ecNumber>
    </recommendedName>
</protein>
<evidence type="ECO:0000256" key="3">
    <source>
        <dbReference type="ARBA" id="ARBA00012929"/>
    </source>
</evidence>
<accession>A0A1H0K786</accession>
<evidence type="ECO:0000256" key="1">
    <source>
        <dbReference type="ARBA" id="ARBA00004781"/>
    </source>
</evidence>
<dbReference type="RefSeq" id="WP_084311700.1">
    <property type="nucleotide sequence ID" value="NZ_FNIJ01000012.1"/>
</dbReference>
<dbReference type="InterPro" id="IPR036291">
    <property type="entry name" value="NAD(P)-bd_dom_sf"/>
</dbReference>
<dbReference type="Proteomes" id="UP000242957">
    <property type="component" value="Unassembled WGS sequence"/>
</dbReference>
<dbReference type="AlphaFoldDB" id="A0A1H0K786"/>
<dbReference type="UniPathway" id="UPA00281"/>
<comment type="similarity">
    <text evidence="2 6">Belongs to the dTDP-4-dehydrorhamnose reductase family.</text>
</comment>
<comment type="cofactor">
    <cofactor evidence="6">
        <name>Mg(2+)</name>
        <dbReference type="ChEBI" id="CHEBI:18420"/>
    </cofactor>
    <text evidence="6">Binds 1 Mg(2+) ion per monomer.</text>
</comment>
<dbReference type="Pfam" id="PF04321">
    <property type="entry name" value="RmlD_sub_bind"/>
    <property type="match status" value="1"/>
</dbReference>
<keyword evidence="6" id="KW-0560">Oxidoreductase</keyword>
<dbReference type="GO" id="GO:0019305">
    <property type="term" value="P:dTDP-rhamnose biosynthetic process"/>
    <property type="evidence" value="ECO:0007669"/>
    <property type="project" value="UniProtKB-UniPathway"/>
</dbReference>
<comment type="catalytic activity">
    <reaction evidence="5 6">
        <text>dTDP-beta-L-rhamnose + NADP(+) = dTDP-4-dehydro-beta-L-rhamnose + NADPH + H(+)</text>
        <dbReference type="Rhea" id="RHEA:21796"/>
        <dbReference type="ChEBI" id="CHEBI:15378"/>
        <dbReference type="ChEBI" id="CHEBI:57510"/>
        <dbReference type="ChEBI" id="CHEBI:57783"/>
        <dbReference type="ChEBI" id="CHEBI:58349"/>
        <dbReference type="ChEBI" id="CHEBI:62830"/>
        <dbReference type="EC" id="1.1.1.133"/>
    </reaction>
</comment>
<sequence length="302" mass="33447">MSRILLLGANGQVGWELRRSLAPLGELIACDRQRCDLSDLQQLAERVRTEKPDIIVNAAAHTAVDKAESDAANARRVNAEAVAVLAAAAHDLDALLVHYSTDYVFDGSGNAPFEEESATGPLNVYGQTKLEGEQAIRNSRCRHLIFRTGWVYAARGSNFARTMLRLAKEREELKVVADQIGAPTSAELIADVTALILHRLQHDADLAAHAQGTYHLVASGETSWHGYAQFIVREAIRLGIALRTRPEHILPIGTAEYPLPARRPANSRLCTRKLQRTFGLTLPHWEYHVLRMLEELAEQETP</sequence>
<dbReference type="PANTHER" id="PTHR10491:SF4">
    <property type="entry name" value="METHIONINE ADENOSYLTRANSFERASE 2 SUBUNIT BETA"/>
    <property type="match status" value="1"/>
</dbReference>
<dbReference type="GO" id="GO:0005829">
    <property type="term" value="C:cytosol"/>
    <property type="evidence" value="ECO:0007669"/>
    <property type="project" value="TreeGrafter"/>
</dbReference>
<keyword evidence="9" id="KW-1185">Reference proteome</keyword>
<dbReference type="Gene3D" id="3.40.50.720">
    <property type="entry name" value="NAD(P)-binding Rossmann-like Domain"/>
    <property type="match status" value="1"/>
</dbReference>
<dbReference type="STRING" id="198616.SAMN05216193_11273"/>
<evidence type="ECO:0000313" key="9">
    <source>
        <dbReference type="Proteomes" id="UP000242957"/>
    </source>
</evidence>
<reference evidence="9" key="1">
    <citation type="submission" date="2016-10" db="EMBL/GenBank/DDBJ databases">
        <authorList>
            <person name="Varghese N."/>
            <person name="Submissions S."/>
        </authorList>
    </citation>
    <scope>NUCLEOTIDE SEQUENCE [LARGE SCALE GENOMIC DNA]</scope>
    <source>
        <strain evidence="9">JCM 21621</strain>
    </source>
</reference>
<dbReference type="OrthoDB" id="9803892at2"/>
<evidence type="ECO:0000313" key="8">
    <source>
        <dbReference type="EMBL" id="SDO51825.1"/>
    </source>
</evidence>